<evidence type="ECO:0000259" key="8">
    <source>
        <dbReference type="Pfam" id="PF02823"/>
    </source>
</evidence>
<keyword evidence="10" id="KW-1185">Reference proteome</keyword>
<dbReference type="PANTHER" id="PTHR13822:SF10">
    <property type="entry name" value="ATP SYNTHASE EPSILON CHAIN, CHLOROPLASTIC"/>
    <property type="match status" value="1"/>
</dbReference>
<dbReference type="Gene3D" id="2.60.15.10">
    <property type="entry name" value="F0F1 ATP synthase delta/epsilon subunit, N-terminal"/>
    <property type="match status" value="1"/>
</dbReference>
<dbReference type="GO" id="GO:0006811">
    <property type="term" value="P:monoatomic ion transport"/>
    <property type="evidence" value="ECO:0007669"/>
    <property type="project" value="UniProtKB-KW"/>
</dbReference>
<reference evidence="10" key="1">
    <citation type="submission" date="2024-07" db="EMBL/GenBank/DDBJ databases">
        <title>Two chromosome-level genome assemblies of Korean endemic species Abeliophyllum distichum and Forsythia ovata (Oleaceae).</title>
        <authorList>
            <person name="Jang H."/>
        </authorList>
    </citation>
    <scope>NUCLEOTIDE SEQUENCE [LARGE SCALE GENOMIC DNA]</scope>
</reference>
<dbReference type="GO" id="GO:0006754">
    <property type="term" value="P:ATP biosynthetic process"/>
    <property type="evidence" value="ECO:0007669"/>
    <property type="project" value="UniProtKB-KW"/>
</dbReference>
<dbReference type="Gene3D" id="6.10.140.480">
    <property type="match status" value="1"/>
</dbReference>
<keyword evidence="6" id="KW-0139">CF(1)</keyword>
<comment type="similarity">
    <text evidence="2">Belongs to the ATPase epsilon chain family.</text>
</comment>
<dbReference type="InterPro" id="IPR036771">
    <property type="entry name" value="ATPsynth_dsu/esu_N"/>
</dbReference>
<comment type="caution">
    <text evidence="9">The sequence shown here is derived from an EMBL/GenBank/DDBJ whole genome shotgun (WGS) entry which is preliminary data.</text>
</comment>
<evidence type="ECO:0000313" key="10">
    <source>
        <dbReference type="Proteomes" id="UP001604277"/>
    </source>
</evidence>
<evidence type="ECO:0000256" key="4">
    <source>
        <dbReference type="ARBA" id="ARBA00023065"/>
    </source>
</evidence>
<dbReference type="InterPro" id="IPR020546">
    <property type="entry name" value="ATP_synth_F1_dsu/esu_N"/>
</dbReference>
<dbReference type="HAMAP" id="MF_00530">
    <property type="entry name" value="ATP_synth_epsil_bac"/>
    <property type="match status" value="1"/>
</dbReference>
<dbReference type="CDD" id="cd12152">
    <property type="entry name" value="F1-ATPase_delta"/>
    <property type="match status" value="1"/>
</dbReference>
<dbReference type="NCBIfam" id="TIGR01216">
    <property type="entry name" value="ATP_synt_epsi"/>
    <property type="match status" value="1"/>
</dbReference>
<dbReference type="Proteomes" id="UP001604277">
    <property type="component" value="Unassembled WGS sequence"/>
</dbReference>
<protein>
    <submittedName>
        <fullName evidence="9">ATP synthase epsilon chain</fullName>
    </submittedName>
</protein>
<organism evidence="9 10">
    <name type="scientific">Forsythia ovata</name>
    <dbReference type="NCBI Taxonomy" id="205694"/>
    <lineage>
        <taxon>Eukaryota</taxon>
        <taxon>Viridiplantae</taxon>
        <taxon>Streptophyta</taxon>
        <taxon>Embryophyta</taxon>
        <taxon>Tracheophyta</taxon>
        <taxon>Spermatophyta</taxon>
        <taxon>Magnoliopsida</taxon>
        <taxon>eudicotyledons</taxon>
        <taxon>Gunneridae</taxon>
        <taxon>Pentapetalae</taxon>
        <taxon>asterids</taxon>
        <taxon>lamiids</taxon>
        <taxon>Lamiales</taxon>
        <taxon>Oleaceae</taxon>
        <taxon>Forsythieae</taxon>
        <taxon>Forsythia</taxon>
    </lineage>
</organism>
<dbReference type="InterPro" id="IPR001469">
    <property type="entry name" value="ATP_synth_F1_dsu/esu"/>
</dbReference>
<dbReference type="EMBL" id="JBFOLJ010000006">
    <property type="protein sequence ID" value="KAL2528233.1"/>
    <property type="molecule type" value="Genomic_DNA"/>
</dbReference>
<gene>
    <name evidence="9" type="ORF">Fot_20834</name>
</gene>
<dbReference type="SUPFAM" id="SSF51344">
    <property type="entry name" value="Epsilon subunit of F1F0-ATP synthase N-terminal domain"/>
    <property type="match status" value="1"/>
</dbReference>
<keyword evidence="3" id="KW-0813">Transport</keyword>
<proteinExistence type="inferred from homology"/>
<evidence type="ECO:0000256" key="2">
    <source>
        <dbReference type="ARBA" id="ARBA00005712"/>
    </source>
</evidence>
<dbReference type="PANTHER" id="PTHR13822">
    <property type="entry name" value="ATP SYNTHASE DELTA/EPSILON CHAIN"/>
    <property type="match status" value="1"/>
</dbReference>
<dbReference type="GO" id="GO:0045259">
    <property type="term" value="C:proton-transporting ATP synthase complex"/>
    <property type="evidence" value="ECO:0007669"/>
    <property type="project" value="UniProtKB-KW"/>
</dbReference>
<keyword evidence="5" id="KW-0472">Membrane</keyword>
<name>A0ABD1UU79_9LAMI</name>
<sequence length="254" mass="28652">MKNSNKGTNMRYDVIFMLDPVLDTEIIANEGELPVNDVILEENKIQPPKNNISYSSVQDAQPQAFLQFIREFGIQDNPAFILLPDIARDNEYGLDGHVSTRGDVYSFGIWLLEIIILSTNSGHIGILPNHAPIATTVDIGILRIRFNDQWLTISLMGGFARIANNEIIVLVNDAEKGSDIDPQEAQQTLKIAQANLRKAEGKSCIFVTNRSMEEIRLPALEMRTNNKIKMEYLQFMMADTNDGARIIKPWTLYL</sequence>
<evidence type="ECO:0000256" key="1">
    <source>
        <dbReference type="ARBA" id="ARBA00004170"/>
    </source>
</evidence>
<dbReference type="AlphaFoldDB" id="A0ABD1UU79"/>
<accession>A0ABD1UU79</accession>
<keyword evidence="4" id="KW-0406">Ion transport</keyword>
<keyword evidence="7" id="KW-0066">ATP synthesis</keyword>
<feature type="domain" description="ATP synthase F1 complex delta/epsilon subunit N-terminal" evidence="8">
    <location>
        <begin position="113"/>
        <end position="174"/>
    </location>
</feature>
<evidence type="ECO:0000256" key="3">
    <source>
        <dbReference type="ARBA" id="ARBA00022448"/>
    </source>
</evidence>
<evidence type="ECO:0000256" key="5">
    <source>
        <dbReference type="ARBA" id="ARBA00023136"/>
    </source>
</evidence>
<evidence type="ECO:0000313" key="9">
    <source>
        <dbReference type="EMBL" id="KAL2528233.1"/>
    </source>
</evidence>
<dbReference type="Pfam" id="PF02823">
    <property type="entry name" value="ATP-synt_DE_N"/>
    <property type="match status" value="1"/>
</dbReference>
<comment type="subcellular location">
    <subcellularLocation>
        <location evidence="1">Membrane</location>
        <topology evidence="1">Peripheral membrane protein</topology>
    </subcellularLocation>
</comment>
<evidence type="ECO:0000256" key="7">
    <source>
        <dbReference type="ARBA" id="ARBA00023310"/>
    </source>
</evidence>
<evidence type="ECO:0000256" key="6">
    <source>
        <dbReference type="ARBA" id="ARBA00023196"/>
    </source>
</evidence>